<dbReference type="Pfam" id="PF13409">
    <property type="entry name" value="GST_N_2"/>
    <property type="match status" value="1"/>
</dbReference>
<feature type="active site" description="Proton donor/acceptor" evidence="1">
    <location>
        <position position="186"/>
    </location>
</feature>
<dbReference type="Gene3D" id="3.40.30.10">
    <property type="entry name" value="Glutaredoxin"/>
    <property type="match status" value="1"/>
</dbReference>
<evidence type="ECO:0000313" key="6">
    <source>
        <dbReference type="Proteomes" id="UP001218362"/>
    </source>
</evidence>
<dbReference type="Gene3D" id="1.20.1050.10">
    <property type="match status" value="1"/>
</dbReference>
<feature type="site" description="Lowers pKa of active site Cys" evidence="3">
    <location>
        <position position="244"/>
    </location>
</feature>
<gene>
    <name evidence="5" type="ORF">P0Y56_13420</name>
</gene>
<dbReference type="SFLD" id="SFLDG01148">
    <property type="entry name" value="Xi_(cytGST)"/>
    <property type="match status" value="1"/>
</dbReference>
<evidence type="ECO:0000256" key="2">
    <source>
        <dbReference type="PIRSR" id="PIRSR015753-2"/>
    </source>
</evidence>
<dbReference type="InterPro" id="IPR004045">
    <property type="entry name" value="Glutathione_S-Trfase_N"/>
</dbReference>
<dbReference type="SUPFAM" id="SSF47616">
    <property type="entry name" value="GST C-terminal domain-like"/>
    <property type="match status" value="1"/>
</dbReference>
<feature type="site" description="Lowers pKa of active site Cys" evidence="3">
    <location>
        <position position="287"/>
    </location>
</feature>
<feature type="binding site" evidence="2">
    <location>
        <begin position="139"/>
        <end position="140"/>
    </location>
    <ligand>
        <name>glutathione</name>
        <dbReference type="ChEBI" id="CHEBI:57925"/>
    </ligand>
</feature>
<dbReference type="EMBL" id="CP119316">
    <property type="protein sequence ID" value="WEK46014.1"/>
    <property type="molecule type" value="Genomic_DNA"/>
</dbReference>
<evidence type="ECO:0000259" key="4">
    <source>
        <dbReference type="PROSITE" id="PS50405"/>
    </source>
</evidence>
<organism evidence="5 6">
    <name type="scientific">Candidatus Andeanibacterium colombiense</name>
    <dbReference type="NCBI Taxonomy" id="3121345"/>
    <lineage>
        <taxon>Bacteria</taxon>
        <taxon>Pseudomonadati</taxon>
        <taxon>Pseudomonadota</taxon>
        <taxon>Alphaproteobacteria</taxon>
        <taxon>Sphingomonadales</taxon>
        <taxon>Sphingomonadaceae</taxon>
        <taxon>Candidatus Andeanibacterium</taxon>
    </lineage>
</organism>
<reference evidence="5" key="1">
    <citation type="submission" date="2023-03" db="EMBL/GenBank/DDBJ databases">
        <title>Andean soil-derived lignocellulolytic bacterial consortium as a source of novel taxa and putative plastic-active enzymes.</title>
        <authorList>
            <person name="Diaz-Garcia L."/>
            <person name="Chuvochina M."/>
            <person name="Feuerriegel G."/>
            <person name="Bunk B."/>
            <person name="Sproer C."/>
            <person name="Streit W.R."/>
            <person name="Rodriguez L.M."/>
            <person name="Overmann J."/>
            <person name="Jimenez D.J."/>
        </authorList>
    </citation>
    <scope>NUCLEOTIDE SEQUENCE</scope>
    <source>
        <strain evidence="5">MAG 26</strain>
    </source>
</reference>
<dbReference type="GO" id="GO:0004364">
    <property type="term" value="F:glutathione transferase activity"/>
    <property type="evidence" value="ECO:0007669"/>
    <property type="project" value="InterPro"/>
</dbReference>
<feature type="domain" description="GST C-terminal" evidence="4">
    <location>
        <begin position="163"/>
        <end position="287"/>
    </location>
</feature>
<accession>A0AAJ6BM43</accession>
<evidence type="ECO:0000256" key="1">
    <source>
        <dbReference type="PIRSR" id="PIRSR015753-1"/>
    </source>
</evidence>
<evidence type="ECO:0000256" key="3">
    <source>
        <dbReference type="PIRSR" id="PIRSR015753-3"/>
    </source>
</evidence>
<dbReference type="PROSITE" id="PS50405">
    <property type="entry name" value="GST_CTER"/>
    <property type="match status" value="1"/>
</dbReference>
<dbReference type="InterPro" id="IPR047047">
    <property type="entry name" value="GST_Omega-like_C"/>
</dbReference>
<dbReference type="CDD" id="cd03190">
    <property type="entry name" value="GST_C_Omega_like"/>
    <property type="match status" value="1"/>
</dbReference>
<feature type="binding site" evidence="2">
    <location>
        <position position="91"/>
    </location>
    <ligand>
        <name>glutathione</name>
        <dbReference type="ChEBI" id="CHEBI:57925"/>
    </ligand>
</feature>
<dbReference type="InterPro" id="IPR016639">
    <property type="entry name" value="GST_Omega/GSH"/>
</dbReference>
<dbReference type="PANTHER" id="PTHR32419:SF6">
    <property type="entry name" value="GLUTATHIONE S-TRANSFERASE OMEGA-LIKE 1-RELATED"/>
    <property type="match status" value="1"/>
</dbReference>
<feature type="active site" description="Nucleophile" evidence="1">
    <location>
        <position position="58"/>
    </location>
</feature>
<dbReference type="Pfam" id="PF13410">
    <property type="entry name" value="GST_C_2"/>
    <property type="match status" value="1"/>
</dbReference>
<proteinExistence type="predicted"/>
<feature type="binding site" evidence="2">
    <location>
        <begin position="121"/>
        <end position="124"/>
    </location>
    <ligand>
        <name>glutathione</name>
        <dbReference type="ChEBI" id="CHEBI:57925"/>
    </ligand>
</feature>
<dbReference type="InterPro" id="IPR036282">
    <property type="entry name" value="Glutathione-S-Trfase_C_sf"/>
</dbReference>
<dbReference type="PANTHER" id="PTHR32419">
    <property type="entry name" value="GLUTATHIONYL-HYDROQUINONE REDUCTASE"/>
    <property type="match status" value="1"/>
</dbReference>
<protein>
    <submittedName>
        <fullName evidence="5">Glutathione S-transferase family protein</fullName>
    </submittedName>
</protein>
<dbReference type="SFLD" id="SFLDS00019">
    <property type="entry name" value="Glutathione_Transferase_(cytos"/>
    <property type="match status" value="1"/>
</dbReference>
<sequence length="324" mass="36462">MSGMVDGRWVTSMPAAEEIKGGRFVRMDSLFRNAVSADPAAKYPAEAGRYHLFVAWGCPWAARTLAVRALKGLTGLIPAYYALSAFGGEGWTYDDGPDGPAPETYPLHRYYSKAVPDYTGKVTVPTLWDTRTNSIVSNESSEIIRMFNGAFDGLTGNRLDLYPADLRPEIDRWNDYIYPRINNGVYRTGFATTQDAYDEAVGVLFDALDTVDAHLTSHRYLAGTECTEADWRLFCTLVRFDIGYHGAFKCNLRRIEDYPRLSNYLRELYQWPGIAETVWLERIKADYYGLSNVNPSRIVPAGPIVDLTGPHDRARLEGKGIRER</sequence>
<dbReference type="InterPro" id="IPR010987">
    <property type="entry name" value="Glutathione-S-Trfase_C-like"/>
</dbReference>
<dbReference type="InterPro" id="IPR040079">
    <property type="entry name" value="Glutathione_S-Trfase"/>
</dbReference>
<dbReference type="SUPFAM" id="SSF52833">
    <property type="entry name" value="Thioredoxin-like"/>
    <property type="match status" value="1"/>
</dbReference>
<name>A0AAJ6BM43_9SPHN</name>
<dbReference type="Proteomes" id="UP001218362">
    <property type="component" value="Chromosome"/>
</dbReference>
<dbReference type="PIRSF" id="PIRSF015753">
    <property type="entry name" value="GST"/>
    <property type="match status" value="1"/>
</dbReference>
<dbReference type="KEGG" id="acob:P0Y56_13420"/>
<dbReference type="InterPro" id="IPR036249">
    <property type="entry name" value="Thioredoxin-like_sf"/>
</dbReference>
<dbReference type="GO" id="GO:0005737">
    <property type="term" value="C:cytoplasm"/>
    <property type="evidence" value="ECO:0007669"/>
    <property type="project" value="TreeGrafter"/>
</dbReference>
<dbReference type="AlphaFoldDB" id="A0AAJ6BM43"/>
<dbReference type="SFLD" id="SFLDG01206">
    <property type="entry name" value="Xi.1"/>
    <property type="match status" value="1"/>
</dbReference>
<evidence type="ECO:0000313" key="5">
    <source>
        <dbReference type="EMBL" id="WEK46014.1"/>
    </source>
</evidence>